<dbReference type="InterPro" id="IPR036511">
    <property type="entry name" value="TGT-like_sf"/>
</dbReference>
<evidence type="ECO:0000313" key="4">
    <source>
        <dbReference type="Proteomes" id="UP001595925"/>
    </source>
</evidence>
<evidence type="ECO:0000256" key="1">
    <source>
        <dbReference type="SAM" id="MobiDB-lite"/>
    </source>
</evidence>
<protein>
    <recommendedName>
        <fullName evidence="2">DeoxyPurine in DNA protein A domain-containing protein</fullName>
    </recommendedName>
</protein>
<evidence type="ECO:0000259" key="2">
    <source>
        <dbReference type="Pfam" id="PF23859"/>
    </source>
</evidence>
<reference evidence="3 4" key="1">
    <citation type="journal article" date="2019" name="Int. J. Syst. Evol. Microbiol.">
        <title>The Global Catalogue of Microorganisms (GCM) 10K type strain sequencing project: providing services to taxonomists for standard genome sequencing and annotation.</title>
        <authorList>
            <consortium name="The Broad Institute Genomics Platform"/>
            <consortium name="The Broad Institute Genome Sequencing Center for Infectious Disease"/>
            <person name="Wu L."/>
            <person name="Ma J."/>
        </authorList>
    </citation>
    <scope>NUCLEOTIDE SEQUENCE [LARGE SCALE GENOMIC DNA]</scope>
    <source>
        <strain evidence="3 4">CGMCC 1.15824</strain>
    </source>
</reference>
<comment type="caution">
    <text evidence="3">The sequence shown here is derived from an EMBL/GenBank/DDBJ whole genome shotgun (WGS) entry which is preliminary data.</text>
</comment>
<evidence type="ECO:0000313" key="3">
    <source>
        <dbReference type="EMBL" id="MFC4987379.1"/>
    </source>
</evidence>
<dbReference type="RefSeq" id="WP_224830325.1">
    <property type="nucleotide sequence ID" value="NZ_JAIVEF010000060.1"/>
</dbReference>
<keyword evidence="4" id="KW-1185">Reference proteome</keyword>
<dbReference type="Proteomes" id="UP001595925">
    <property type="component" value="Unassembled WGS sequence"/>
</dbReference>
<sequence length="276" mass="31003">MSVQTTTASTGDELTFFFGAAGGSAQKALRTLGESNVMLSYQTKNNRPWDGIETLFIDSGGYSLMLAEGTHERADPYLITSKRSMPTSLQYRDFPCEPAILDEYERSVETHQRLTVEAAAEVLVRADERGIDAEPVTVVQGWEPEEYVHHVELLEREGCLTEHVGIGSVCRRNATDEIRDVIRAVDQATPPRTKLHAFGVKLEALRDEQVRNRLWSADSTAYDYWVDLSPLPHWQAVAREYLDYKEKILRTTQEDEDALPTVDPTQQTLGAAAIDE</sequence>
<feature type="region of interest" description="Disordered" evidence="1">
    <location>
        <begin position="253"/>
        <end position="276"/>
    </location>
</feature>
<accession>A0ABD5QCR0</accession>
<dbReference type="InterPro" id="IPR055645">
    <property type="entry name" value="DpdA"/>
</dbReference>
<dbReference type="EMBL" id="JBHSJG010000023">
    <property type="protein sequence ID" value="MFC4987379.1"/>
    <property type="molecule type" value="Genomic_DNA"/>
</dbReference>
<dbReference type="Gene3D" id="3.20.20.105">
    <property type="entry name" value="Queuine tRNA-ribosyltransferase-like"/>
    <property type="match status" value="1"/>
</dbReference>
<feature type="domain" description="DeoxyPurine in DNA protein A" evidence="2">
    <location>
        <begin position="56"/>
        <end position="232"/>
    </location>
</feature>
<dbReference type="Pfam" id="PF23859">
    <property type="entry name" value="DpdA"/>
    <property type="match status" value="1"/>
</dbReference>
<name>A0ABD5QCR0_9EURY</name>
<proteinExistence type="predicted"/>
<organism evidence="3 4">
    <name type="scientific">Saliphagus infecundisoli</name>
    <dbReference type="NCBI Taxonomy" id="1849069"/>
    <lineage>
        <taxon>Archaea</taxon>
        <taxon>Methanobacteriati</taxon>
        <taxon>Methanobacteriota</taxon>
        <taxon>Stenosarchaea group</taxon>
        <taxon>Halobacteria</taxon>
        <taxon>Halobacteriales</taxon>
        <taxon>Natrialbaceae</taxon>
        <taxon>Saliphagus</taxon>
    </lineage>
</organism>
<gene>
    <name evidence="3" type="ORF">ACFPFO_06310</name>
</gene>
<dbReference type="AlphaFoldDB" id="A0ABD5QCR0"/>